<reference evidence="7" key="1">
    <citation type="submission" date="2019-08" db="EMBL/GenBank/DDBJ databases">
        <authorList>
            <person name="Kucharzyk K."/>
            <person name="Murdoch R.W."/>
            <person name="Higgins S."/>
            <person name="Loffler F."/>
        </authorList>
    </citation>
    <scope>NUCLEOTIDE SEQUENCE</scope>
</reference>
<dbReference type="InterPro" id="IPR050596">
    <property type="entry name" value="AspAT/PAT-like"/>
</dbReference>
<keyword evidence="3 7" id="KW-0032">Aminotransferase</keyword>
<evidence type="ECO:0000256" key="5">
    <source>
        <dbReference type="ARBA" id="ARBA00022898"/>
    </source>
</evidence>
<dbReference type="GO" id="GO:0030170">
    <property type="term" value="F:pyridoxal phosphate binding"/>
    <property type="evidence" value="ECO:0007669"/>
    <property type="project" value="InterPro"/>
</dbReference>
<protein>
    <submittedName>
        <fullName evidence="7">LL-diaminopimelate aminotransferase</fullName>
        <ecNumber evidence="7">2.6.1.83</ecNumber>
    </submittedName>
</protein>
<feature type="domain" description="Aminotransferase class I/classII large" evidence="6">
    <location>
        <begin position="64"/>
        <end position="290"/>
    </location>
</feature>
<dbReference type="InterPro" id="IPR004839">
    <property type="entry name" value="Aminotransferase_I/II_large"/>
</dbReference>
<evidence type="ECO:0000256" key="2">
    <source>
        <dbReference type="ARBA" id="ARBA00007441"/>
    </source>
</evidence>
<comment type="similarity">
    <text evidence="2">Belongs to the class-I pyridoxal-phosphate-dependent aminotransferase family.</text>
</comment>
<keyword evidence="4 7" id="KW-0808">Transferase</keyword>
<organism evidence="7">
    <name type="scientific">bioreactor metagenome</name>
    <dbReference type="NCBI Taxonomy" id="1076179"/>
    <lineage>
        <taxon>unclassified sequences</taxon>
        <taxon>metagenomes</taxon>
        <taxon>ecological metagenomes</taxon>
    </lineage>
</organism>
<dbReference type="InterPro" id="IPR015421">
    <property type="entry name" value="PyrdxlP-dep_Trfase_major"/>
</dbReference>
<evidence type="ECO:0000259" key="6">
    <source>
        <dbReference type="Pfam" id="PF00155"/>
    </source>
</evidence>
<dbReference type="Gene3D" id="3.90.1150.100">
    <property type="match status" value="2"/>
</dbReference>
<evidence type="ECO:0000313" key="7">
    <source>
        <dbReference type="EMBL" id="MPL72749.1"/>
    </source>
</evidence>
<evidence type="ECO:0000256" key="4">
    <source>
        <dbReference type="ARBA" id="ARBA00022679"/>
    </source>
</evidence>
<dbReference type="InterPro" id="IPR015424">
    <property type="entry name" value="PyrdxlP-dep_Trfase"/>
</dbReference>
<evidence type="ECO:0000256" key="3">
    <source>
        <dbReference type="ARBA" id="ARBA00022576"/>
    </source>
</evidence>
<dbReference type="CDD" id="cd00609">
    <property type="entry name" value="AAT_like"/>
    <property type="match status" value="1"/>
</dbReference>
<evidence type="ECO:0000256" key="1">
    <source>
        <dbReference type="ARBA" id="ARBA00001933"/>
    </source>
</evidence>
<dbReference type="Pfam" id="PF00155">
    <property type="entry name" value="Aminotran_1_2"/>
    <property type="match status" value="1"/>
</dbReference>
<dbReference type="AlphaFoldDB" id="A0A644U1G4"/>
<keyword evidence="5" id="KW-0663">Pyridoxal phosphate</keyword>
<comment type="cofactor">
    <cofactor evidence="1">
        <name>pyridoxal 5'-phosphate</name>
        <dbReference type="ChEBI" id="CHEBI:597326"/>
    </cofactor>
</comment>
<accession>A0A644U1G4</accession>
<proteinExistence type="inferred from homology"/>
<dbReference type="PANTHER" id="PTHR46383:SF1">
    <property type="entry name" value="ASPARTATE AMINOTRANSFERASE"/>
    <property type="match status" value="1"/>
</dbReference>
<dbReference type="SUPFAM" id="SSF53383">
    <property type="entry name" value="PLP-dependent transferases"/>
    <property type="match status" value="1"/>
</dbReference>
<dbReference type="EC" id="2.6.1.83" evidence="7"/>
<dbReference type="GO" id="GO:0010285">
    <property type="term" value="F:L,L-diaminopimelate aminotransferase activity"/>
    <property type="evidence" value="ECO:0007669"/>
    <property type="project" value="UniProtKB-EC"/>
</dbReference>
<dbReference type="GO" id="GO:0006520">
    <property type="term" value="P:amino acid metabolic process"/>
    <property type="evidence" value="ECO:0007669"/>
    <property type="project" value="InterPro"/>
</dbReference>
<comment type="caution">
    <text evidence="7">The sequence shown here is derived from an EMBL/GenBank/DDBJ whole genome shotgun (WGS) entry which is preliminary data.</text>
</comment>
<gene>
    <name evidence="7" type="primary">dapL_7</name>
    <name evidence="7" type="ORF">SDC9_18539</name>
</gene>
<name>A0A644U1G4_9ZZZZ</name>
<sequence length="439" mass="49151">MQNIPFEKNLIEGILEKNKIKSVGAASIREVKKIIDDVEGATGEKFIRMEMGIPGLPATKIGLDAQIEALQNGVASIYPDIYGTKELKHQTALFVKNFINIDVPEDCCVPTVGSMQGGFASFLTLSRMNPKKNKVLFIDPGFPVQKSQCRILGVESEHFDVYDFRGDKLRDKLESYLSKGDFSCLLYSSPNNPAWFCFNQEELQIIAEVANKYDVVVIEDLAYFGMDFREDYSKPGVAPFQPSAANWAKKFILMISGSKAFSYAGERIAVMIISPELYDFQSDTLQKYFGQRSFGRALVFGSLYALTSGTAHSPQYAITAIFKACNEGRFNFREDLLEYERKAKIMKKAFTDNGFKIVYDKDLNVEVADGFYFTFSYPNMTGIEMLDALVYYGISAISLDITGSSRNEGARACVSLVPNEMLPELALRLKAFNEAHPIK</sequence>
<dbReference type="EMBL" id="VSSQ01000068">
    <property type="protein sequence ID" value="MPL72749.1"/>
    <property type="molecule type" value="Genomic_DNA"/>
</dbReference>
<dbReference type="PANTHER" id="PTHR46383">
    <property type="entry name" value="ASPARTATE AMINOTRANSFERASE"/>
    <property type="match status" value="1"/>
</dbReference>
<dbReference type="Gene3D" id="3.40.640.10">
    <property type="entry name" value="Type I PLP-dependent aspartate aminotransferase-like (Major domain)"/>
    <property type="match status" value="1"/>
</dbReference>